<evidence type="ECO:0000313" key="1">
    <source>
        <dbReference type="EMBL" id="GGA41507.1"/>
    </source>
</evidence>
<dbReference type="Proteomes" id="UP000609323">
    <property type="component" value="Unassembled WGS sequence"/>
</dbReference>
<evidence type="ECO:0000313" key="2">
    <source>
        <dbReference type="Proteomes" id="UP000609323"/>
    </source>
</evidence>
<dbReference type="RefSeq" id="WP_157739460.1">
    <property type="nucleotide sequence ID" value="NZ_BMHF01000009.1"/>
</dbReference>
<accession>A0ABQ1GDF9</accession>
<dbReference type="EMBL" id="BMHF01000009">
    <property type="protein sequence ID" value="GGA41507.1"/>
    <property type="molecule type" value="Genomic_DNA"/>
</dbReference>
<protein>
    <submittedName>
        <fullName evidence="1">Uncharacterized protein</fullName>
    </submittedName>
</protein>
<comment type="caution">
    <text evidence="1">The sequence shown here is derived from an EMBL/GenBank/DDBJ whole genome shotgun (WGS) entry which is preliminary data.</text>
</comment>
<reference evidence="2" key="1">
    <citation type="journal article" date="2019" name="Int. J. Syst. Evol. Microbiol.">
        <title>The Global Catalogue of Microorganisms (GCM) 10K type strain sequencing project: providing services to taxonomists for standard genome sequencing and annotation.</title>
        <authorList>
            <consortium name="The Broad Institute Genomics Platform"/>
            <consortium name="The Broad Institute Genome Sequencing Center for Infectious Disease"/>
            <person name="Wu L."/>
            <person name="Ma J."/>
        </authorList>
    </citation>
    <scope>NUCLEOTIDE SEQUENCE [LARGE SCALE GENOMIC DNA]</scope>
    <source>
        <strain evidence="2">CGMCC 1.15044</strain>
    </source>
</reference>
<proteinExistence type="predicted"/>
<organism evidence="1 2">
    <name type="scientific">Paenibacillus physcomitrellae</name>
    <dbReference type="NCBI Taxonomy" id="1619311"/>
    <lineage>
        <taxon>Bacteria</taxon>
        <taxon>Bacillati</taxon>
        <taxon>Bacillota</taxon>
        <taxon>Bacilli</taxon>
        <taxon>Bacillales</taxon>
        <taxon>Paenibacillaceae</taxon>
        <taxon>Paenibacillus</taxon>
    </lineage>
</organism>
<sequence length="206" mass="23808">MSGWNLLMGSSEPYNEEIREIDEQIFALIHQRRSMPPKGSFMPSNEQVRIWAEKWDLSELKIYELVRAMNRPSKRRTYSDFSGELRTVIPLMKQMDHGNFRFQLTHVMQYINWSELHLKVKYDGKLDDNVSLNLNLNLDIVGGEVGYTVRRGSGGQSPSGEAEMTFLIEPPLPDELEGLDVLLVPFESVFQRPVELQVLEEPLKLI</sequence>
<name>A0ABQ1GDF9_9BACL</name>
<keyword evidence="2" id="KW-1185">Reference proteome</keyword>
<gene>
    <name evidence="1" type="ORF">GCM10010917_28490</name>
</gene>